<dbReference type="Proteomes" id="UP000317944">
    <property type="component" value="Unassembled WGS sequence"/>
</dbReference>
<dbReference type="EMBL" id="SADV01000015">
    <property type="protein sequence ID" value="TQR30052.1"/>
    <property type="molecule type" value="Genomic_DNA"/>
</dbReference>
<reference evidence="1 2" key="1">
    <citation type="submission" date="2018-03" db="EMBL/GenBank/DDBJ databases">
        <title>Aerobic endospore-forming bacteria genome sequencing and assembly.</title>
        <authorList>
            <person name="Cavalcante D.A."/>
            <person name="Driks A."/>
            <person name="Putonti C."/>
            <person name="De-Souza M.T."/>
        </authorList>
    </citation>
    <scope>NUCLEOTIDE SEQUENCE [LARGE SCALE GENOMIC DNA]</scope>
    <source>
        <strain evidence="1 2">SDF0037</strain>
    </source>
</reference>
<gene>
    <name evidence="1" type="ORF">C7Y47_16325</name>
</gene>
<evidence type="ECO:0000313" key="2">
    <source>
        <dbReference type="Proteomes" id="UP000317944"/>
    </source>
</evidence>
<dbReference type="Pfam" id="PF21820">
    <property type="entry name" value="DUF6886"/>
    <property type="match status" value="1"/>
</dbReference>
<comment type="caution">
    <text evidence="1">The sequence shown here is derived from an EMBL/GenBank/DDBJ whole genome shotgun (WGS) entry which is preliminary data.</text>
</comment>
<accession>A0A544UCJ3</accession>
<name>A0A544UCJ3_LYSSH</name>
<dbReference type="AlphaFoldDB" id="A0A544UCJ3"/>
<dbReference type="InterPro" id="IPR049253">
    <property type="entry name" value="DUF6886"/>
</dbReference>
<dbReference type="OrthoDB" id="156685at2"/>
<evidence type="ECO:0000313" key="1">
    <source>
        <dbReference type="EMBL" id="TQR30052.1"/>
    </source>
</evidence>
<organism evidence="1 2">
    <name type="scientific">Lysinibacillus sphaericus</name>
    <name type="common">Bacillus sphaericus</name>
    <dbReference type="NCBI Taxonomy" id="1421"/>
    <lineage>
        <taxon>Bacteria</taxon>
        <taxon>Bacillati</taxon>
        <taxon>Bacillota</taxon>
        <taxon>Bacilli</taxon>
        <taxon>Bacillales</taxon>
        <taxon>Bacillaceae</taxon>
        <taxon>Lysinibacillus</taxon>
    </lineage>
</organism>
<sequence>MENTKLYLYEFDIREFSLQEQNAGYFTSETTQYPFAKFEIENLVEEMLNFFQRVSKHPLKEVKASGGCHGNRKGVQ</sequence>
<protein>
    <submittedName>
        <fullName evidence="1">Uncharacterized protein</fullName>
    </submittedName>
</protein>
<proteinExistence type="predicted"/>